<feature type="compositionally biased region" description="Basic and acidic residues" evidence="10">
    <location>
        <begin position="36"/>
        <end position="53"/>
    </location>
</feature>
<reference evidence="14 16" key="2">
    <citation type="submission" date="2017-09" db="EMBL/GenBank/DDBJ databases">
        <title>Bacterial strain isolated from the female urinary microbiota.</title>
        <authorList>
            <person name="Thomas-White K."/>
            <person name="Kumar N."/>
            <person name="Forster S."/>
            <person name="Putonti C."/>
            <person name="Lawley T."/>
            <person name="Wolfe A.J."/>
        </authorList>
    </citation>
    <scope>NUCLEOTIDE SEQUENCE [LARGE SCALE GENOMIC DNA]</scope>
    <source>
        <strain evidence="14 16">UMB0744</strain>
    </source>
</reference>
<protein>
    <recommendedName>
        <fullName evidence="2 8">Transcription elongation factor GreA</fullName>
    </recommendedName>
    <alternativeName>
        <fullName evidence="7 8">Transcript cleavage factor GreA</fullName>
    </alternativeName>
</protein>
<dbReference type="InterPro" id="IPR028624">
    <property type="entry name" value="Tscrpt_elong_fac_GreA/B"/>
</dbReference>
<evidence type="ECO:0000256" key="10">
    <source>
        <dbReference type="SAM" id="MobiDB-lite"/>
    </source>
</evidence>
<dbReference type="Proteomes" id="UP000243201">
    <property type="component" value="Unassembled WGS sequence"/>
</dbReference>
<dbReference type="InterPro" id="IPR022691">
    <property type="entry name" value="Tscrpt_elong_fac_GreA/B_N"/>
</dbReference>
<dbReference type="GO" id="GO:0006354">
    <property type="term" value="P:DNA-templated transcription elongation"/>
    <property type="evidence" value="ECO:0007669"/>
    <property type="project" value="TreeGrafter"/>
</dbReference>
<evidence type="ECO:0000256" key="8">
    <source>
        <dbReference type="HAMAP-Rule" id="MF_00105"/>
    </source>
</evidence>
<evidence type="ECO:0000313" key="14">
    <source>
        <dbReference type="EMBL" id="PMB90867.1"/>
    </source>
</evidence>
<keyword evidence="4 8" id="KW-0238">DNA-binding</keyword>
<accession>A0AB34WYA5</accession>
<dbReference type="InterPro" id="IPR036953">
    <property type="entry name" value="GreA/GreB_C_sf"/>
</dbReference>
<dbReference type="SUPFAM" id="SSF46557">
    <property type="entry name" value="GreA transcript cleavage protein, N-terminal domain"/>
    <property type="match status" value="1"/>
</dbReference>
<feature type="domain" description="Transcription elongation factor GreA/GreB C-terminal" evidence="11">
    <location>
        <begin position="82"/>
        <end position="155"/>
    </location>
</feature>
<dbReference type="GO" id="GO:0032784">
    <property type="term" value="P:regulation of DNA-templated transcription elongation"/>
    <property type="evidence" value="ECO:0007669"/>
    <property type="project" value="UniProtKB-UniRule"/>
</dbReference>
<dbReference type="InterPro" id="IPR001437">
    <property type="entry name" value="Tscrpt_elong_fac_GreA/B_C"/>
</dbReference>
<evidence type="ECO:0000313" key="15">
    <source>
        <dbReference type="Proteomes" id="UP000070572"/>
    </source>
</evidence>
<dbReference type="Gene3D" id="1.10.287.180">
    <property type="entry name" value="Transcription elongation factor, GreA/GreB, N-terminal domain"/>
    <property type="match status" value="1"/>
</dbReference>
<evidence type="ECO:0000256" key="3">
    <source>
        <dbReference type="ARBA" id="ARBA00023015"/>
    </source>
</evidence>
<sequence>MADKTWMTQESYDRLKEELRHLEEVERPAIARRIDEARQEGDLKENGGYHAAREQQSWNETRILQLKEIMENAEVGEPPADDGIVEPGMVVKATLGRREVKFLMGSREASPDVDMDVYSPDAPLGQAIMGHKVGETVDYLAPNGKNIKVKLLEVTPFE</sequence>
<evidence type="ECO:0000313" key="16">
    <source>
        <dbReference type="Proteomes" id="UP000243201"/>
    </source>
</evidence>
<evidence type="ECO:0000256" key="1">
    <source>
        <dbReference type="ARBA" id="ARBA00008213"/>
    </source>
</evidence>
<dbReference type="GO" id="GO:0003677">
    <property type="term" value="F:DNA binding"/>
    <property type="evidence" value="ECO:0007669"/>
    <property type="project" value="UniProtKB-UniRule"/>
</dbReference>
<feature type="domain" description="Transcription elongation factor GreA/GreB N-terminal" evidence="12">
    <location>
        <begin position="6"/>
        <end position="75"/>
    </location>
</feature>
<dbReference type="GO" id="GO:0003746">
    <property type="term" value="F:translation elongation factor activity"/>
    <property type="evidence" value="ECO:0007669"/>
    <property type="project" value="UniProtKB-KW"/>
</dbReference>
<dbReference type="Pfam" id="PF03449">
    <property type="entry name" value="GreA_GreB_N"/>
    <property type="match status" value="1"/>
</dbReference>
<keyword evidence="13" id="KW-0251">Elongation factor</keyword>
<dbReference type="NCBIfam" id="TIGR01462">
    <property type="entry name" value="greA"/>
    <property type="match status" value="1"/>
</dbReference>
<dbReference type="EMBL" id="LSDN01000019">
    <property type="protein sequence ID" value="KXB80056.1"/>
    <property type="molecule type" value="Genomic_DNA"/>
</dbReference>
<dbReference type="Gene3D" id="3.10.50.30">
    <property type="entry name" value="Transcription elongation factor, GreA/GreB, C-terminal domain"/>
    <property type="match status" value="1"/>
</dbReference>
<evidence type="ECO:0000259" key="11">
    <source>
        <dbReference type="Pfam" id="PF01272"/>
    </source>
</evidence>
<dbReference type="InterPro" id="IPR036805">
    <property type="entry name" value="Tscrpt_elong_fac_GreA/B_N_sf"/>
</dbReference>
<dbReference type="EMBL" id="PNGC01000001">
    <property type="protein sequence ID" value="PMB90867.1"/>
    <property type="molecule type" value="Genomic_DNA"/>
</dbReference>
<keyword evidence="13" id="KW-0648">Protein biosynthesis</keyword>
<comment type="similarity">
    <text evidence="1 8 9">Belongs to the GreA/GreB family.</text>
</comment>
<evidence type="ECO:0000256" key="6">
    <source>
        <dbReference type="ARBA" id="ARBA00024916"/>
    </source>
</evidence>
<dbReference type="FunFam" id="1.10.287.180:FF:000001">
    <property type="entry name" value="Transcription elongation factor GreA"/>
    <property type="match status" value="1"/>
</dbReference>
<gene>
    <name evidence="8" type="primary">greA</name>
    <name evidence="14" type="ORF">CJ240_03960</name>
    <name evidence="13" type="ORF">HMPREF1862_01531</name>
</gene>
<dbReference type="Pfam" id="PF01272">
    <property type="entry name" value="GreA_GreB"/>
    <property type="match status" value="1"/>
</dbReference>
<name>A0AB34WYA5_9ACTO</name>
<dbReference type="AlphaFoldDB" id="A0AB34WYA5"/>
<evidence type="ECO:0000256" key="5">
    <source>
        <dbReference type="ARBA" id="ARBA00023163"/>
    </source>
</evidence>
<dbReference type="Proteomes" id="UP000070572">
    <property type="component" value="Unassembled WGS sequence"/>
</dbReference>
<comment type="function">
    <text evidence="6 8 9">Necessary for efficient RNA polymerase transcription elongation past template-encoded arresting sites. The arresting sites in DNA have the property of trapping a certain fraction of elongating RNA polymerases that pass through, resulting in locked ternary complexes. Cleavage of the nascent transcript by cleavage factors such as GreA or GreB allows the resumption of elongation from the new 3'terminus. GreA releases sequences of 2 to 3 nucleotides.</text>
</comment>
<evidence type="ECO:0000256" key="9">
    <source>
        <dbReference type="RuleBase" id="RU000556"/>
    </source>
</evidence>
<feature type="region of interest" description="Disordered" evidence="10">
    <location>
        <begin position="36"/>
        <end position="56"/>
    </location>
</feature>
<dbReference type="InterPro" id="IPR023459">
    <property type="entry name" value="Tscrpt_elong_fac_GreA/B_fam"/>
</dbReference>
<dbReference type="InterPro" id="IPR006359">
    <property type="entry name" value="Tscrpt_elong_fac_GreA"/>
</dbReference>
<proteinExistence type="inferred from homology"/>
<dbReference type="PIRSF" id="PIRSF006092">
    <property type="entry name" value="GreA_GreB"/>
    <property type="match status" value="1"/>
</dbReference>
<dbReference type="SUPFAM" id="SSF54534">
    <property type="entry name" value="FKBP-like"/>
    <property type="match status" value="1"/>
</dbReference>
<dbReference type="PANTHER" id="PTHR30437:SF4">
    <property type="entry name" value="TRANSCRIPTION ELONGATION FACTOR GREA"/>
    <property type="match status" value="1"/>
</dbReference>
<reference evidence="13 15" key="1">
    <citation type="submission" date="2016-01" db="EMBL/GenBank/DDBJ databases">
        <authorList>
            <person name="Mitreva M."/>
            <person name="Pepin K.H."/>
            <person name="Mihindukulasuriya K.A."/>
            <person name="Fulton R."/>
            <person name="Fronick C."/>
            <person name="O'Laughlin M."/>
            <person name="Miner T."/>
            <person name="Herter B."/>
            <person name="Rosa B.A."/>
            <person name="Cordes M."/>
            <person name="Tomlinson C."/>
            <person name="Wollam A."/>
            <person name="Palsikar V.B."/>
            <person name="Mardis E.R."/>
            <person name="Wilson R.K."/>
        </authorList>
    </citation>
    <scope>NUCLEOTIDE SEQUENCE [LARGE SCALE GENOMIC DNA]</scope>
    <source>
        <strain evidence="13 15">DNF00696</strain>
    </source>
</reference>
<dbReference type="HAMAP" id="MF_00105">
    <property type="entry name" value="GreA_GreB"/>
    <property type="match status" value="1"/>
</dbReference>
<keyword evidence="5 8" id="KW-0804">Transcription</keyword>
<evidence type="ECO:0000256" key="7">
    <source>
        <dbReference type="ARBA" id="ARBA00030776"/>
    </source>
</evidence>
<dbReference type="RefSeq" id="WP_022865456.1">
    <property type="nucleotide sequence ID" value="NZ_CAUPGC010000006.1"/>
</dbReference>
<dbReference type="NCBIfam" id="NF001262">
    <property type="entry name" value="PRK00226.1-3"/>
    <property type="match status" value="1"/>
</dbReference>
<evidence type="ECO:0000313" key="13">
    <source>
        <dbReference type="EMBL" id="KXB80056.1"/>
    </source>
</evidence>
<dbReference type="PROSITE" id="PS00829">
    <property type="entry name" value="GREAB_1"/>
    <property type="match status" value="1"/>
</dbReference>
<organism evidence="13 15">
    <name type="scientific">Varibaculum cambriense</name>
    <dbReference type="NCBI Taxonomy" id="184870"/>
    <lineage>
        <taxon>Bacteria</taxon>
        <taxon>Bacillati</taxon>
        <taxon>Actinomycetota</taxon>
        <taxon>Actinomycetes</taxon>
        <taxon>Actinomycetales</taxon>
        <taxon>Actinomycetaceae</taxon>
        <taxon>Varibaculum</taxon>
    </lineage>
</organism>
<keyword evidence="3 8" id="KW-0805">Transcription regulation</keyword>
<comment type="caution">
    <text evidence="13">The sequence shown here is derived from an EMBL/GenBank/DDBJ whole genome shotgun (WGS) entry which is preliminary data.</text>
</comment>
<keyword evidence="16" id="KW-1185">Reference proteome</keyword>
<evidence type="ECO:0000256" key="4">
    <source>
        <dbReference type="ARBA" id="ARBA00023125"/>
    </source>
</evidence>
<dbReference type="PANTHER" id="PTHR30437">
    <property type="entry name" value="TRANSCRIPTION ELONGATION FACTOR GREA"/>
    <property type="match status" value="1"/>
</dbReference>
<evidence type="ECO:0000256" key="2">
    <source>
        <dbReference type="ARBA" id="ARBA00013729"/>
    </source>
</evidence>
<dbReference type="GO" id="GO:0070063">
    <property type="term" value="F:RNA polymerase binding"/>
    <property type="evidence" value="ECO:0007669"/>
    <property type="project" value="InterPro"/>
</dbReference>
<dbReference type="GeneID" id="78353106"/>
<dbReference type="InterPro" id="IPR018151">
    <property type="entry name" value="TF_GreA/GreB_CS"/>
</dbReference>
<evidence type="ECO:0000259" key="12">
    <source>
        <dbReference type="Pfam" id="PF03449"/>
    </source>
</evidence>